<feature type="compositionally biased region" description="Basic and acidic residues" evidence="1">
    <location>
        <begin position="577"/>
        <end position="587"/>
    </location>
</feature>
<protein>
    <recommendedName>
        <fullName evidence="2">Bacteriophage T5 Orf172 DNA-binding domain-containing protein</fullName>
    </recommendedName>
</protein>
<dbReference type="OrthoDB" id="3511049at2759"/>
<feature type="compositionally biased region" description="Polar residues" evidence="1">
    <location>
        <begin position="81"/>
        <end position="97"/>
    </location>
</feature>
<feature type="compositionally biased region" description="Basic and acidic residues" evidence="1">
    <location>
        <begin position="144"/>
        <end position="160"/>
    </location>
</feature>
<evidence type="ECO:0000259" key="2">
    <source>
        <dbReference type="SMART" id="SM00974"/>
    </source>
</evidence>
<dbReference type="EMBL" id="ML735238">
    <property type="protein sequence ID" value="KAE8392323.1"/>
    <property type="molecule type" value="Genomic_DNA"/>
</dbReference>
<evidence type="ECO:0000256" key="1">
    <source>
        <dbReference type="SAM" id="MobiDB-lite"/>
    </source>
</evidence>
<dbReference type="SMART" id="SM00974">
    <property type="entry name" value="T5orf172"/>
    <property type="match status" value="1"/>
</dbReference>
<feature type="region of interest" description="Disordered" evidence="1">
    <location>
        <begin position="1"/>
        <end position="247"/>
    </location>
</feature>
<feature type="compositionally biased region" description="Polar residues" evidence="1">
    <location>
        <begin position="216"/>
        <end position="226"/>
    </location>
</feature>
<proteinExistence type="predicted"/>
<feature type="compositionally biased region" description="Basic and acidic residues" evidence="1">
    <location>
        <begin position="15"/>
        <end position="26"/>
    </location>
</feature>
<dbReference type="PANTHER" id="PTHR28094">
    <property type="entry name" value="MEIOTICALLY UP-REGULATED GENE 113 PROTEIN"/>
    <property type="match status" value="1"/>
</dbReference>
<reference evidence="3" key="1">
    <citation type="submission" date="2019-04" db="EMBL/GenBank/DDBJ databases">
        <title>Friends and foes A comparative genomics studyof 23 Aspergillus species from section Flavi.</title>
        <authorList>
            <consortium name="DOE Joint Genome Institute"/>
            <person name="Kjaerbolling I."/>
            <person name="Vesth T."/>
            <person name="Frisvad J.C."/>
            <person name="Nybo J.L."/>
            <person name="Theobald S."/>
            <person name="Kildgaard S."/>
            <person name="Isbrandt T."/>
            <person name="Kuo A."/>
            <person name="Sato A."/>
            <person name="Lyhne E.K."/>
            <person name="Kogle M.E."/>
            <person name="Wiebenga A."/>
            <person name="Kun R.S."/>
            <person name="Lubbers R.J."/>
            <person name="Makela M.R."/>
            <person name="Barry K."/>
            <person name="Chovatia M."/>
            <person name="Clum A."/>
            <person name="Daum C."/>
            <person name="Haridas S."/>
            <person name="He G."/>
            <person name="LaButti K."/>
            <person name="Lipzen A."/>
            <person name="Mondo S."/>
            <person name="Riley R."/>
            <person name="Salamov A."/>
            <person name="Simmons B.A."/>
            <person name="Magnuson J.K."/>
            <person name="Henrissat B."/>
            <person name="Mortensen U.H."/>
            <person name="Larsen T.O."/>
            <person name="Devries R.P."/>
            <person name="Grigoriev I.V."/>
            <person name="Machida M."/>
            <person name="Baker S.E."/>
            <person name="Andersen M.R."/>
        </authorList>
    </citation>
    <scope>NUCLEOTIDE SEQUENCE [LARGE SCALE GENOMIC DNA]</scope>
    <source>
        <strain evidence="3">IBT 14317</strain>
    </source>
</reference>
<feature type="compositionally biased region" description="Basic and acidic residues" evidence="1">
    <location>
        <begin position="602"/>
        <end position="612"/>
    </location>
</feature>
<dbReference type="PANTHER" id="PTHR28094:SF1">
    <property type="entry name" value="MEIOTICALLY UP-REGULATED GENE 113 PROTEIN"/>
    <property type="match status" value="1"/>
</dbReference>
<gene>
    <name evidence="3" type="ORF">BDV23DRAFT_151510</name>
</gene>
<dbReference type="AlphaFoldDB" id="A0A5N7CFK8"/>
<feature type="compositionally biased region" description="Polar residues" evidence="1">
    <location>
        <begin position="1"/>
        <end position="14"/>
    </location>
</feature>
<dbReference type="Pfam" id="PF10544">
    <property type="entry name" value="T5orf172"/>
    <property type="match status" value="1"/>
</dbReference>
<evidence type="ECO:0000313" key="3">
    <source>
        <dbReference type="EMBL" id="KAE8392323.1"/>
    </source>
</evidence>
<accession>A0A5N7CFK8</accession>
<feature type="region of interest" description="Disordered" evidence="1">
    <location>
        <begin position="546"/>
        <end position="612"/>
    </location>
</feature>
<sequence length="612" mass="68449">MSSRSALFAASSNDAHQHTPYIEKSHATPSVETPDSGFLSDNDDDDIPAMGGSPSPAARRAKTLAGLDKRQDSVAKRRSKVGNTARSPTDQTLQAYLSQVPDDKLRRNPQRRFLESCSPESRPASSPATPEDNAPRFTMKPTRNRRDAANLVNSDHERSNNHRPPAAQPNRTGPTSYVPDSPNRLLETRNSTTPPPRAPDDRLTALPGDETERSKSPLSFSGQPETPGTEVSVGDLGNGELTPESTSKLQTNEDIILKIVDILRGLPKDSEKKKEGYAYILYDPSARTGVYKIGRAVNMKDRLNKHKKKCNLEHWEARKEPAVPIKQYKRLERLVQAELQNMGYQFRCYCHAKHQEYFWGDREVASEMLVSWSRWLREQEPYDDEGRLKDFWVDRLNIVLQYPLSSFTCMATECAKRISGTSHCPDCVRAGWKTFMAPSLEDHFDYFCRMHVPYSWDRCILEPFYMRTPSAAAWFEGMANSIGSTKSGRVPISSTSLTLLIRGIWSVIWAGWTHTLDLSTIFNILMLVVMIYDFFPVSSGKGSIRIAESGQSPKVTEKSGPQPPKTPEAAPTLSARVPEHNGEEDGHVGVSDGGTSNVSTRANKEHSDQMHQ</sequence>
<feature type="domain" description="Bacteriophage T5 Orf172 DNA-binding" evidence="2">
    <location>
        <begin position="285"/>
        <end position="372"/>
    </location>
</feature>
<name>A0A5N7CFK8_PETAA</name>
<dbReference type="Proteomes" id="UP000326877">
    <property type="component" value="Unassembled WGS sequence"/>
</dbReference>
<dbReference type="InterPro" id="IPR018306">
    <property type="entry name" value="Phage_T5_Orf172_DNA-bd"/>
</dbReference>
<organism evidence="3">
    <name type="scientific">Petromyces alliaceus</name>
    <name type="common">Aspergillus alliaceus</name>
    <dbReference type="NCBI Taxonomy" id="209559"/>
    <lineage>
        <taxon>Eukaryota</taxon>
        <taxon>Fungi</taxon>
        <taxon>Dikarya</taxon>
        <taxon>Ascomycota</taxon>
        <taxon>Pezizomycotina</taxon>
        <taxon>Eurotiomycetes</taxon>
        <taxon>Eurotiomycetidae</taxon>
        <taxon>Eurotiales</taxon>
        <taxon>Aspergillaceae</taxon>
        <taxon>Aspergillus</taxon>
        <taxon>Aspergillus subgen. Circumdati</taxon>
    </lineage>
</organism>
<dbReference type="InterPro" id="IPR053006">
    <property type="entry name" value="Meiosis_regulatory"/>
</dbReference>